<organism evidence="3 4">
    <name type="scientific">Rhodococcoides kroppenstedtii</name>
    <dbReference type="NCBI Taxonomy" id="293050"/>
    <lineage>
        <taxon>Bacteria</taxon>
        <taxon>Bacillati</taxon>
        <taxon>Actinomycetota</taxon>
        <taxon>Actinomycetes</taxon>
        <taxon>Mycobacteriales</taxon>
        <taxon>Nocardiaceae</taxon>
        <taxon>Rhodococcoides</taxon>
    </lineage>
</organism>
<evidence type="ECO:0000313" key="4">
    <source>
        <dbReference type="Proteomes" id="UP001520140"/>
    </source>
</evidence>
<keyword evidence="4" id="KW-1185">Reference proteome</keyword>
<keyword evidence="1" id="KW-1133">Transmembrane helix</keyword>
<proteinExistence type="predicted"/>
<evidence type="ECO:0000259" key="2">
    <source>
        <dbReference type="Pfam" id="PF08044"/>
    </source>
</evidence>
<feature type="domain" description="DUF1707" evidence="2">
    <location>
        <begin position="9"/>
        <end position="61"/>
    </location>
</feature>
<accession>A0ABS7NUW7</accession>
<evidence type="ECO:0000256" key="1">
    <source>
        <dbReference type="SAM" id="Phobius"/>
    </source>
</evidence>
<dbReference type="InterPro" id="IPR012551">
    <property type="entry name" value="DUF1707_SHOCT-like"/>
</dbReference>
<dbReference type="RefSeq" id="WP_082834015.1">
    <property type="nucleotide sequence ID" value="NZ_JABUKE010000013.1"/>
</dbReference>
<dbReference type="EMBL" id="JABUKG010000013">
    <property type="protein sequence ID" value="MBY6321800.1"/>
    <property type="molecule type" value="Genomic_DNA"/>
</dbReference>
<sequence>MAIGRPAGTRARDQDRVDACAELDRARDDGQLDAEEHALRIGLATDARTLGDLHDLVDDLQGNSRLAPVVLPRALPPGAVSGRGVLVVVAVAVLVVILTIVGIAAGIRAYVRSDDPTSVYGSAGYLAPQAIADVLAAVPTRTGTTTVDSVLFYPDYVIVDVQDPDAPRKDVSYTYRDGEWRDGFAGDRSSDTVAVDLAVFRPEVLGGLVAGASESLNLDRIDSMYFSLGADDSGPRVMLHASNDDNEDGYFTAGPDGAFVYVDRFDPDE</sequence>
<comment type="caution">
    <text evidence="3">The sequence shown here is derived from an EMBL/GenBank/DDBJ whole genome shotgun (WGS) entry which is preliminary data.</text>
</comment>
<keyword evidence="1" id="KW-0812">Transmembrane</keyword>
<protein>
    <submittedName>
        <fullName evidence="3">DUF1707 domain-containing protein</fullName>
    </submittedName>
</protein>
<feature type="transmembrane region" description="Helical" evidence="1">
    <location>
        <begin position="85"/>
        <end position="107"/>
    </location>
</feature>
<evidence type="ECO:0000313" key="3">
    <source>
        <dbReference type="EMBL" id="MBY6321800.1"/>
    </source>
</evidence>
<reference evidence="3 4" key="1">
    <citation type="submission" date="2020-06" db="EMBL/GenBank/DDBJ databases">
        <title>Taxonomy, biology and ecology of Rhodococcus bacteria occurring in California pistachio and other woody hosts as revealed by genome sequence analyses.</title>
        <authorList>
            <person name="Gai Y."/>
            <person name="Riely B."/>
        </authorList>
    </citation>
    <scope>NUCLEOTIDE SEQUENCE [LARGE SCALE GENOMIC DNA]</scope>
    <source>
        <strain evidence="3 4">BP-284</strain>
    </source>
</reference>
<name>A0ABS7NUW7_9NOCA</name>
<dbReference type="Proteomes" id="UP001520140">
    <property type="component" value="Unassembled WGS sequence"/>
</dbReference>
<dbReference type="Pfam" id="PF08044">
    <property type="entry name" value="DUF1707"/>
    <property type="match status" value="1"/>
</dbReference>
<gene>
    <name evidence="3" type="ORF">HQ605_13295</name>
</gene>
<keyword evidence="1" id="KW-0472">Membrane</keyword>